<dbReference type="PANTHER" id="PTHR13621">
    <property type="entry name" value="PROLINE-RICH PROTEIN PRCC"/>
    <property type="match status" value="1"/>
</dbReference>
<feature type="compositionally biased region" description="Low complexity" evidence="1">
    <location>
        <begin position="29"/>
        <end position="43"/>
    </location>
</feature>
<organism evidence="2 3">
    <name type="scientific">Saitozyma podzolica</name>
    <dbReference type="NCBI Taxonomy" id="1890683"/>
    <lineage>
        <taxon>Eukaryota</taxon>
        <taxon>Fungi</taxon>
        <taxon>Dikarya</taxon>
        <taxon>Basidiomycota</taxon>
        <taxon>Agaricomycotina</taxon>
        <taxon>Tremellomycetes</taxon>
        <taxon>Tremellales</taxon>
        <taxon>Trimorphomycetaceae</taxon>
        <taxon>Saitozyma</taxon>
    </lineage>
</organism>
<proteinExistence type="predicted"/>
<sequence length="365" mass="39140">MLLANYASDSESETDESGPGPSRPVQPLAAPKPVTAPQPAAAAKGKKRGPVRITLDLPKVTADDPEEGMELSKLSRGDSGDEEERGSKKPKLGGAGLKGGKGSYINAPRDATPAETQAPDLIHVEIVVFSREQVHGDSTGSARAKACTPPVGREVDEENENEDEVEELDLSNGPDTGMLMPASVARGKVKGAKQDDGFDLFGLASAPVPAPSSSSSKPSLPRPTEITSAPAVADFVPPPPTAHDPYPGYYQLPKGGWAAYDPDYYHSFFPSQPGVQGAGEVVEFDPTRGIREAREEEERRSKVIKPRMLGDDHEYKEIGQVKGLAAERHQLTSLLSTAYTQRDALEERLQANKKSMRVARTKYGF</sequence>
<comment type="caution">
    <text evidence="2">The sequence shown here is derived from an EMBL/GenBank/DDBJ whole genome shotgun (WGS) entry which is preliminary data.</text>
</comment>
<evidence type="ECO:0000256" key="1">
    <source>
        <dbReference type="SAM" id="MobiDB-lite"/>
    </source>
</evidence>
<dbReference type="EMBL" id="RSCD01000022">
    <property type="protein sequence ID" value="RSH83899.1"/>
    <property type="molecule type" value="Genomic_DNA"/>
</dbReference>
<dbReference type="STRING" id="1890683.A0A427XYG9"/>
<dbReference type="OrthoDB" id="2555634at2759"/>
<name>A0A427XYG9_9TREE</name>
<dbReference type="Pfam" id="PF10253">
    <property type="entry name" value="PRCC"/>
    <property type="match status" value="1"/>
</dbReference>
<evidence type="ECO:0000313" key="3">
    <source>
        <dbReference type="Proteomes" id="UP000279259"/>
    </source>
</evidence>
<dbReference type="Proteomes" id="UP000279259">
    <property type="component" value="Unassembled WGS sequence"/>
</dbReference>
<feature type="compositionally biased region" description="Acidic residues" evidence="1">
    <location>
        <begin position="155"/>
        <end position="169"/>
    </location>
</feature>
<feature type="region of interest" description="Disordered" evidence="1">
    <location>
        <begin position="206"/>
        <end position="225"/>
    </location>
</feature>
<protein>
    <recommendedName>
        <fullName evidence="4">Mitotic checkpoint regulator, MAD2B-interacting-domain-containing protein</fullName>
    </recommendedName>
</protein>
<keyword evidence="3" id="KW-1185">Reference proteome</keyword>
<accession>A0A427XYG9</accession>
<gene>
    <name evidence="2" type="ORF">EHS25_005143</name>
</gene>
<dbReference type="InterPro" id="IPR018800">
    <property type="entry name" value="PRCC"/>
</dbReference>
<evidence type="ECO:0008006" key="4">
    <source>
        <dbReference type="Google" id="ProtNLM"/>
    </source>
</evidence>
<feature type="region of interest" description="Disordered" evidence="1">
    <location>
        <begin position="133"/>
        <end position="181"/>
    </location>
</feature>
<dbReference type="AlphaFoldDB" id="A0A427XYG9"/>
<feature type="region of interest" description="Disordered" evidence="1">
    <location>
        <begin position="1"/>
        <end position="118"/>
    </location>
</feature>
<dbReference type="PANTHER" id="PTHR13621:SF2">
    <property type="entry name" value="PROLINE-RICH PROTEIN PRCC"/>
    <property type="match status" value="1"/>
</dbReference>
<dbReference type="GO" id="GO:0005634">
    <property type="term" value="C:nucleus"/>
    <property type="evidence" value="ECO:0007669"/>
    <property type="project" value="TreeGrafter"/>
</dbReference>
<evidence type="ECO:0000313" key="2">
    <source>
        <dbReference type="EMBL" id="RSH83899.1"/>
    </source>
</evidence>
<reference evidence="2 3" key="1">
    <citation type="submission" date="2018-11" db="EMBL/GenBank/DDBJ databases">
        <title>Genome sequence of Saitozyma podzolica DSM 27192.</title>
        <authorList>
            <person name="Aliyu H."/>
            <person name="Gorte O."/>
            <person name="Ochsenreither K."/>
        </authorList>
    </citation>
    <scope>NUCLEOTIDE SEQUENCE [LARGE SCALE GENOMIC DNA]</scope>
    <source>
        <strain evidence="2 3">DSM 27192</strain>
    </source>
</reference>
<feature type="compositionally biased region" description="Gly residues" evidence="1">
    <location>
        <begin position="93"/>
        <end position="102"/>
    </location>
</feature>